<accession>A0ACC7RDM2</accession>
<comment type="caution">
    <text evidence="1">The sequence shown here is derived from an EMBL/GenBank/DDBJ whole genome shotgun (WGS) entry which is preliminary data.</text>
</comment>
<sequence length="116" mass="13178">MTVNGFDLSINIKTLIDSAINRSPREEQTNCVDILRKYNELTAAGHCIYQTANGDDFCQLLAQVFKQPLSSDRNVTGKAVEKYLRSKYTKKNFARTNLYERMVALIETIPEVEDVA</sequence>
<dbReference type="EMBL" id="JAVHXJ020000131">
    <property type="protein sequence ID" value="MGI1899904.1"/>
    <property type="molecule type" value="Genomic_DNA"/>
</dbReference>
<protein>
    <submittedName>
        <fullName evidence="1">Uncharacterized protein</fullName>
    </submittedName>
</protein>
<proteinExistence type="predicted"/>
<organism evidence="1 2">
    <name type="scientific">Vibrio campbellii</name>
    <dbReference type="NCBI Taxonomy" id="680"/>
    <lineage>
        <taxon>Bacteria</taxon>
        <taxon>Pseudomonadati</taxon>
        <taxon>Pseudomonadota</taxon>
        <taxon>Gammaproteobacteria</taxon>
        <taxon>Vibrionales</taxon>
        <taxon>Vibrionaceae</taxon>
        <taxon>Vibrio</taxon>
    </lineage>
</organism>
<gene>
    <name evidence="1" type="ORF">REH74_020515</name>
</gene>
<dbReference type="Proteomes" id="UP001354073">
    <property type="component" value="Unassembled WGS sequence"/>
</dbReference>
<reference evidence="1" key="1">
    <citation type="submission" date="2024-11" db="EMBL/GenBank/DDBJ databases">
        <title>Identification of new Vibrio campbellii strains harboring the pVA1 plasmid isolated from Penaeus vannamei postlarvae affected by outbreaks of acute hepatopancreatic necrosis disease (AHPND) in Mexico.</title>
        <authorList>
            <person name="Gomez-Gil B."/>
            <person name="Enciso-Ibarra J."/>
        </authorList>
    </citation>
    <scope>NUCLEOTIDE SEQUENCE</scope>
    <source>
        <strain evidence="1">M270204</strain>
    </source>
</reference>
<evidence type="ECO:0000313" key="1">
    <source>
        <dbReference type="EMBL" id="MGI1899904.1"/>
    </source>
</evidence>
<evidence type="ECO:0000313" key="2">
    <source>
        <dbReference type="Proteomes" id="UP001354073"/>
    </source>
</evidence>
<name>A0ACC7RDM2_9VIBR</name>